<name>A0A3M0FYY9_9CORY</name>
<dbReference type="PRINTS" id="PR00146">
    <property type="entry name" value="DHPICSNTHASE"/>
</dbReference>
<dbReference type="SUPFAM" id="SSF51569">
    <property type="entry name" value="Aldolase"/>
    <property type="match status" value="1"/>
</dbReference>
<evidence type="ECO:0000256" key="4">
    <source>
        <dbReference type="PIRNR" id="PIRNR001365"/>
    </source>
</evidence>
<dbReference type="PANTHER" id="PTHR12128">
    <property type="entry name" value="DIHYDRODIPICOLINATE SYNTHASE"/>
    <property type="match status" value="1"/>
</dbReference>
<dbReference type="SMART" id="SM01130">
    <property type="entry name" value="DHDPS"/>
    <property type="match status" value="1"/>
</dbReference>
<dbReference type="PANTHER" id="PTHR12128:SF66">
    <property type="entry name" value="4-HYDROXY-2-OXOGLUTARATE ALDOLASE, MITOCHONDRIAL"/>
    <property type="match status" value="1"/>
</dbReference>
<proteinExistence type="inferred from homology"/>
<comment type="caution">
    <text evidence="7">The sequence shown here is derived from an EMBL/GenBank/DDBJ whole genome shotgun (WGS) entry which is preliminary data.</text>
</comment>
<accession>A0A3M0FYY9</accession>
<dbReference type="InterPro" id="IPR002220">
    <property type="entry name" value="DapA-like"/>
</dbReference>
<evidence type="ECO:0000313" key="7">
    <source>
        <dbReference type="EMBL" id="RMB57695.1"/>
    </source>
</evidence>
<dbReference type="PROSITE" id="PS00666">
    <property type="entry name" value="DHDPS_2"/>
    <property type="match status" value="1"/>
</dbReference>
<dbReference type="InterPro" id="IPR013785">
    <property type="entry name" value="Aldolase_TIM"/>
</dbReference>
<dbReference type="Pfam" id="PF00701">
    <property type="entry name" value="DHDPS"/>
    <property type="match status" value="1"/>
</dbReference>
<reference evidence="7 8" key="1">
    <citation type="submission" date="2018-10" db="EMBL/GenBank/DDBJ databases">
        <title>Corynebacterium macginleyi genome sequencing and assembly of the type strain and two clinical samples.</title>
        <authorList>
            <person name="Bernier A.-M."/>
            <person name="Bernard K."/>
        </authorList>
    </citation>
    <scope>NUCLEOTIDE SEQUENCE [LARGE SCALE GENOMIC DNA]</scope>
    <source>
        <strain evidence="7 8">NML 120205</strain>
    </source>
</reference>
<dbReference type="RefSeq" id="WP_121928085.1">
    <property type="nucleotide sequence ID" value="NZ_REGC01000013.1"/>
</dbReference>
<dbReference type="GO" id="GO:0008840">
    <property type="term" value="F:4-hydroxy-tetrahydrodipicolinate synthase activity"/>
    <property type="evidence" value="ECO:0007669"/>
    <property type="project" value="TreeGrafter"/>
</dbReference>
<feature type="active site" description="Proton donor/acceptor" evidence="5">
    <location>
        <position position="152"/>
    </location>
</feature>
<dbReference type="GO" id="GO:0044281">
    <property type="term" value="P:small molecule metabolic process"/>
    <property type="evidence" value="ECO:0007669"/>
    <property type="project" value="UniProtKB-ARBA"/>
</dbReference>
<keyword evidence="3" id="KW-0704">Schiff base</keyword>
<evidence type="ECO:0000256" key="2">
    <source>
        <dbReference type="ARBA" id="ARBA00023239"/>
    </source>
</evidence>
<evidence type="ECO:0000256" key="6">
    <source>
        <dbReference type="PIRSR" id="PIRSR001365-2"/>
    </source>
</evidence>
<comment type="similarity">
    <text evidence="1 4">Belongs to the DapA family.</text>
</comment>
<sequence>MSATTQCPATTQHSAATQPVKGVVPPVLTPLNGDYSIDTSTLKRHTERLIKAGVHGLFVLGSSGEVAFLTREQRREVIAAVIEQAQGRVPVIAGVIDMTTPRVIEHIKDAISLGVDGLVATAPFYVRTHAVEIAEHFRQLHAAAPNTPLYAYNLPVSVHTVLDIGSLIELASEGVLAGVKDSGGNDGYTRALILARDKAGVENFVVLTGSETTVDFAYLAGADGVVPGLGNVDPVSYATLHDLLVKGEFAEAARVQARITELFTIVGVGDASRMGGSSQGLGSFKAALHHLGVFPSGLMSRPHVALNSDERAAIATIVDAAKIIEP</sequence>
<organism evidence="7 8">
    <name type="scientific">Corynebacterium macginleyi</name>
    <dbReference type="NCBI Taxonomy" id="38290"/>
    <lineage>
        <taxon>Bacteria</taxon>
        <taxon>Bacillati</taxon>
        <taxon>Actinomycetota</taxon>
        <taxon>Actinomycetes</taxon>
        <taxon>Mycobacteriales</taxon>
        <taxon>Corynebacteriaceae</taxon>
        <taxon>Corynebacterium</taxon>
    </lineage>
</organism>
<dbReference type="AlphaFoldDB" id="A0A3M0FYY9"/>
<keyword evidence="2 4" id="KW-0456">Lyase</keyword>
<dbReference type="InterPro" id="IPR020625">
    <property type="entry name" value="Schiff_base-form_aldolases_AS"/>
</dbReference>
<feature type="binding site" evidence="6">
    <location>
        <position position="226"/>
    </location>
    <ligand>
        <name>pyruvate</name>
        <dbReference type="ChEBI" id="CHEBI:15361"/>
    </ligand>
</feature>
<evidence type="ECO:0000256" key="1">
    <source>
        <dbReference type="ARBA" id="ARBA00007592"/>
    </source>
</evidence>
<dbReference type="EMBL" id="REGC01000013">
    <property type="protein sequence ID" value="RMB57695.1"/>
    <property type="molecule type" value="Genomic_DNA"/>
</dbReference>
<dbReference type="Proteomes" id="UP000270649">
    <property type="component" value="Unassembled WGS sequence"/>
</dbReference>
<evidence type="ECO:0000256" key="3">
    <source>
        <dbReference type="ARBA" id="ARBA00023270"/>
    </source>
</evidence>
<dbReference type="Gene3D" id="3.20.20.70">
    <property type="entry name" value="Aldolase class I"/>
    <property type="match status" value="1"/>
</dbReference>
<dbReference type="CDD" id="cd00408">
    <property type="entry name" value="DHDPS-like"/>
    <property type="match status" value="1"/>
</dbReference>
<feature type="active site" description="Schiff-base intermediate with substrate" evidence="5">
    <location>
        <position position="180"/>
    </location>
</feature>
<dbReference type="PIRSF" id="PIRSF001365">
    <property type="entry name" value="DHDPS"/>
    <property type="match status" value="1"/>
</dbReference>
<protein>
    <submittedName>
        <fullName evidence="7">Dihydrodipicolinate synthase family protein</fullName>
    </submittedName>
</protein>
<evidence type="ECO:0000313" key="8">
    <source>
        <dbReference type="Proteomes" id="UP000270649"/>
    </source>
</evidence>
<evidence type="ECO:0000256" key="5">
    <source>
        <dbReference type="PIRSR" id="PIRSR001365-1"/>
    </source>
</evidence>
<gene>
    <name evidence="7" type="ORF">D9543_09105</name>
</gene>